<gene>
    <name evidence="2" type="ORF">NIES21_36420</name>
</gene>
<dbReference type="AlphaFoldDB" id="A0A1Z4GJW4"/>
<protein>
    <submittedName>
        <fullName evidence="2">Uncharacterized protein</fullName>
    </submittedName>
</protein>
<dbReference type="PANTHER" id="PTHR33352">
    <property type="entry name" value="SLR1095 PROTEIN"/>
    <property type="match status" value="1"/>
</dbReference>
<name>A0A1Z4GJW4_9CYAN</name>
<reference evidence="2 3" key="1">
    <citation type="submission" date="2017-06" db="EMBL/GenBank/DDBJ databases">
        <title>Genome sequencing of cyanobaciteial culture collection at National Institute for Environmental Studies (NIES).</title>
        <authorList>
            <person name="Hirose Y."/>
            <person name="Shimura Y."/>
            <person name="Fujisawa T."/>
            <person name="Nakamura Y."/>
            <person name="Kawachi M."/>
        </authorList>
    </citation>
    <scope>NUCLEOTIDE SEQUENCE [LARGE SCALE GENOMIC DNA]</scope>
    <source>
        <strain evidence="2 3">NIES-21</strain>
    </source>
</reference>
<keyword evidence="1" id="KW-0175">Coiled coil</keyword>
<dbReference type="PANTHER" id="PTHR33352:SF3">
    <property type="entry name" value="SLR1612 PROTEIN"/>
    <property type="match status" value="1"/>
</dbReference>
<feature type="coiled-coil region" evidence="1">
    <location>
        <begin position="70"/>
        <end position="97"/>
    </location>
</feature>
<sequence length="101" mass="11745">MHDIFGIYEVKQASVELYQLVAGRYEIMLPNERGHYPIYPLGVELGIWQGYYLNAALPWLRWWDEQGNLLLTGDERAEQAEQENARLREKLRALGVDPDAL</sequence>
<accession>A0A1Z4GJW4</accession>
<evidence type="ECO:0000313" key="3">
    <source>
        <dbReference type="Proteomes" id="UP000218287"/>
    </source>
</evidence>
<organism evidence="2 3">
    <name type="scientific">Anabaenopsis circularis NIES-21</name>
    <dbReference type="NCBI Taxonomy" id="1085406"/>
    <lineage>
        <taxon>Bacteria</taxon>
        <taxon>Bacillati</taxon>
        <taxon>Cyanobacteriota</taxon>
        <taxon>Cyanophyceae</taxon>
        <taxon>Nostocales</taxon>
        <taxon>Nodulariaceae</taxon>
        <taxon>Anabaenopsis</taxon>
    </lineage>
</organism>
<evidence type="ECO:0000313" key="2">
    <source>
        <dbReference type="EMBL" id="BAY17800.1"/>
    </source>
</evidence>
<keyword evidence="3" id="KW-1185">Reference proteome</keyword>
<evidence type="ECO:0000256" key="1">
    <source>
        <dbReference type="SAM" id="Coils"/>
    </source>
</evidence>
<proteinExistence type="predicted"/>
<dbReference type="Proteomes" id="UP000218287">
    <property type="component" value="Chromosome"/>
</dbReference>
<dbReference type="EMBL" id="AP018174">
    <property type="protein sequence ID" value="BAY17800.1"/>
    <property type="molecule type" value="Genomic_DNA"/>
</dbReference>